<evidence type="ECO:0000256" key="8">
    <source>
        <dbReference type="ARBA" id="ARBA00023136"/>
    </source>
</evidence>
<feature type="transmembrane region" description="Helical" evidence="10">
    <location>
        <begin position="395"/>
        <end position="415"/>
    </location>
</feature>
<dbReference type="PROSITE" id="PS00755">
    <property type="entry name" value="SECY_1"/>
    <property type="match status" value="1"/>
</dbReference>
<keyword evidence="3 10" id="KW-0813">Transport</keyword>
<name>A0A1G2A9Y8_9BACT</name>
<dbReference type="SUPFAM" id="SSF103491">
    <property type="entry name" value="Preprotein translocase SecY subunit"/>
    <property type="match status" value="1"/>
</dbReference>
<dbReference type="GO" id="GO:0006605">
    <property type="term" value="P:protein targeting"/>
    <property type="evidence" value="ECO:0007669"/>
    <property type="project" value="UniProtKB-UniRule"/>
</dbReference>
<accession>A0A1G2A9Y8</accession>
<dbReference type="InterPro" id="IPR026593">
    <property type="entry name" value="SecY"/>
</dbReference>
<evidence type="ECO:0000256" key="3">
    <source>
        <dbReference type="ARBA" id="ARBA00022448"/>
    </source>
</evidence>
<dbReference type="PIRSF" id="PIRSF004557">
    <property type="entry name" value="SecY"/>
    <property type="match status" value="1"/>
</dbReference>
<evidence type="ECO:0000256" key="2">
    <source>
        <dbReference type="ARBA" id="ARBA00005751"/>
    </source>
</evidence>
<evidence type="ECO:0000256" key="4">
    <source>
        <dbReference type="ARBA" id="ARBA00022692"/>
    </source>
</evidence>
<organism evidence="14 15">
    <name type="scientific">Candidatus Jacksonbacteria bacterium RIFCSPLOWO2_02_FULL_44_20</name>
    <dbReference type="NCBI Taxonomy" id="1798460"/>
    <lineage>
        <taxon>Bacteria</taxon>
        <taxon>Candidatus Jacksoniibacteriota</taxon>
    </lineage>
</organism>
<comment type="similarity">
    <text evidence="2 10 13">Belongs to the SecY/SEC61-alpha family.</text>
</comment>
<keyword evidence="5 10" id="KW-0653">Protein transport</keyword>
<dbReference type="FunFam" id="1.10.3370.10:FF:000001">
    <property type="entry name" value="Preprotein translocase subunit SecY"/>
    <property type="match status" value="1"/>
</dbReference>
<evidence type="ECO:0000256" key="6">
    <source>
        <dbReference type="ARBA" id="ARBA00022989"/>
    </source>
</evidence>
<evidence type="ECO:0000256" key="1">
    <source>
        <dbReference type="ARBA" id="ARBA00004141"/>
    </source>
</evidence>
<dbReference type="EMBL" id="MHJU01000009">
    <property type="protein sequence ID" value="OGY73674.1"/>
    <property type="molecule type" value="Genomic_DNA"/>
</dbReference>
<keyword evidence="4 10" id="KW-0812">Transmembrane</keyword>
<evidence type="ECO:0000256" key="5">
    <source>
        <dbReference type="ARBA" id="ARBA00022927"/>
    </source>
</evidence>
<proteinExistence type="inferred from homology"/>
<feature type="transmembrane region" description="Helical" evidence="10">
    <location>
        <begin position="113"/>
        <end position="132"/>
    </location>
</feature>
<reference evidence="14 15" key="1">
    <citation type="journal article" date="2016" name="Nat. Commun.">
        <title>Thousands of microbial genomes shed light on interconnected biogeochemical processes in an aquifer system.</title>
        <authorList>
            <person name="Anantharaman K."/>
            <person name="Brown C.T."/>
            <person name="Hug L.A."/>
            <person name="Sharon I."/>
            <person name="Castelle C.J."/>
            <person name="Probst A.J."/>
            <person name="Thomas B.C."/>
            <person name="Singh A."/>
            <person name="Wilkins M.J."/>
            <person name="Karaoz U."/>
            <person name="Brodie E.L."/>
            <person name="Williams K.H."/>
            <person name="Hubbard S.S."/>
            <person name="Banfield J.F."/>
        </authorList>
    </citation>
    <scope>NUCLEOTIDE SEQUENCE [LARGE SCALE GENOMIC DNA]</scope>
</reference>
<dbReference type="Proteomes" id="UP000178315">
    <property type="component" value="Unassembled WGS sequence"/>
</dbReference>
<protein>
    <recommendedName>
        <fullName evidence="9 10">Protein translocase subunit SecY</fullName>
    </recommendedName>
</protein>
<dbReference type="GO" id="GO:0043952">
    <property type="term" value="P:protein transport by the Sec complex"/>
    <property type="evidence" value="ECO:0007669"/>
    <property type="project" value="UniProtKB-UniRule"/>
</dbReference>
<feature type="transmembrane region" description="Helical" evidence="10">
    <location>
        <begin position="312"/>
        <end position="335"/>
    </location>
</feature>
<dbReference type="PRINTS" id="PR00303">
    <property type="entry name" value="SECYTRNLCASE"/>
</dbReference>
<feature type="transmembrane region" description="Helical" evidence="10">
    <location>
        <begin position="182"/>
        <end position="203"/>
    </location>
</feature>
<evidence type="ECO:0000256" key="7">
    <source>
        <dbReference type="ARBA" id="ARBA00023010"/>
    </source>
</evidence>
<dbReference type="InterPro" id="IPR023201">
    <property type="entry name" value="SecY_dom_sf"/>
</dbReference>
<dbReference type="AlphaFoldDB" id="A0A1G2A9Y8"/>
<evidence type="ECO:0000313" key="15">
    <source>
        <dbReference type="Proteomes" id="UP000178315"/>
    </source>
</evidence>
<evidence type="ECO:0000256" key="10">
    <source>
        <dbReference type="HAMAP-Rule" id="MF_01465"/>
    </source>
</evidence>
<evidence type="ECO:0000256" key="9">
    <source>
        <dbReference type="ARBA" id="ARBA00039733"/>
    </source>
</evidence>
<dbReference type="InterPro" id="IPR030659">
    <property type="entry name" value="SecY_CS"/>
</dbReference>
<feature type="transmembrane region" description="Helical" evidence="10">
    <location>
        <begin position="20"/>
        <end position="37"/>
    </location>
</feature>
<feature type="transmembrane region" description="Helical" evidence="10">
    <location>
        <begin position="215"/>
        <end position="233"/>
    </location>
</feature>
<dbReference type="HAMAP" id="MF_01465">
    <property type="entry name" value="SecY"/>
    <property type="match status" value="1"/>
</dbReference>
<keyword evidence="6 10" id="KW-1133">Transmembrane helix</keyword>
<feature type="transmembrane region" description="Helical" evidence="10">
    <location>
        <begin position="267"/>
        <end position="292"/>
    </location>
</feature>
<dbReference type="GO" id="GO:0065002">
    <property type="term" value="P:intracellular protein transmembrane transport"/>
    <property type="evidence" value="ECO:0007669"/>
    <property type="project" value="UniProtKB-UniRule"/>
</dbReference>
<sequence>MNIAKLKQIWHAKDLRNDILFVLGILLIYRILAHIPIPGVDVAGLKNYLAGNQILGLLNIFTGGGLSNFSLVMLGLGPYITSSIIFQLLTMVIPQIEELSKEGERGQQKINQWTRYATVPLAILQSYATIALISRTGQGAGAIVSSMTNFELITAIISVTAGTVFLMWLGELISEKKIGNGASILIFAGIVTALPQAVIQAWSDLSTNPGALTEYIMFLAIALISIAAIVFITEGERTIPISYARQVIGSRIYGGSKTHLPLRVNPAGMIPIIFAVSIIVFPSFIAQFFLGAQSPFLVKTAQFIIDLLNPNHIFYGVFYFLLVVGFTYFYTAIIFQPAKIAENLQKQGGFVPGVRPGTETAGYLGGIMNKLLLAGSLFLGAIALLPILMQGTFGVNLVISGASMLIVVGVVIETIKQIDSQLMMRTYENQ</sequence>
<evidence type="ECO:0000256" key="13">
    <source>
        <dbReference type="RuleBase" id="RU004349"/>
    </source>
</evidence>
<keyword evidence="10" id="KW-1003">Cell membrane</keyword>
<evidence type="ECO:0000313" key="14">
    <source>
        <dbReference type="EMBL" id="OGY73674.1"/>
    </source>
</evidence>
<dbReference type="Gene3D" id="1.10.3370.10">
    <property type="entry name" value="SecY subunit domain"/>
    <property type="match status" value="1"/>
</dbReference>
<comment type="function">
    <text evidence="10 11">The central subunit of the protein translocation channel SecYEG. Consists of two halves formed by TMs 1-5 and 6-10. These two domains form a lateral gate at the front which open onto the bilayer between TMs 2 and 7, and are clamped together by SecE at the back. The channel is closed by both a pore ring composed of hydrophobic SecY resides and a short helix (helix 2A) on the extracellular side of the membrane which forms a plug. The plug probably moves laterally to allow the channel to open. The ring and the pore may move independently.</text>
</comment>
<comment type="caution">
    <text evidence="14">The sequence shown here is derived from an EMBL/GenBank/DDBJ whole genome shotgun (WGS) entry which is preliminary data.</text>
</comment>
<evidence type="ECO:0000256" key="12">
    <source>
        <dbReference type="RuleBase" id="RU003484"/>
    </source>
</evidence>
<comment type="subunit">
    <text evidence="10">Component of the Sec protein translocase complex. Heterotrimer consisting of SecY, SecE and SecG subunits. The heterotrimers can form oligomers, although 1 heterotrimer is thought to be able to translocate proteins. Interacts with the ribosome. Interacts with SecDF, and other proteins may be involved. Interacts with SecA.</text>
</comment>
<dbReference type="NCBIfam" id="TIGR00967">
    <property type="entry name" value="3a0501s007"/>
    <property type="match status" value="1"/>
</dbReference>
<dbReference type="GO" id="GO:0005886">
    <property type="term" value="C:plasma membrane"/>
    <property type="evidence" value="ECO:0007669"/>
    <property type="project" value="UniProtKB-SubCell"/>
</dbReference>
<evidence type="ECO:0000256" key="11">
    <source>
        <dbReference type="RuleBase" id="RU000537"/>
    </source>
</evidence>
<dbReference type="PROSITE" id="PS00756">
    <property type="entry name" value="SECY_2"/>
    <property type="match status" value="1"/>
</dbReference>
<comment type="subcellular location">
    <subcellularLocation>
        <location evidence="10">Cell membrane</location>
        <topology evidence="10">Multi-pass membrane protein</topology>
    </subcellularLocation>
    <subcellularLocation>
        <location evidence="1 12">Membrane</location>
        <topology evidence="1 12">Multi-pass membrane protein</topology>
    </subcellularLocation>
</comment>
<feature type="transmembrane region" description="Helical" evidence="10">
    <location>
        <begin position="71"/>
        <end position="93"/>
    </location>
</feature>
<feature type="transmembrane region" description="Helical" evidence="10">
    <location>
        <begin position="152"/>
        <end position="170"/>
    </location>
</feature>
<dbReference type="Pfam" id="PF00344">
    <property type="entry name" value="SecY"/>
    <property type="match status" value="1"/>
</dbReference>
<dbReference type="InterPro" id="IPR002208">
    <property type="entry name" value="SecY/SEC61-alpha"/>
</dbReference>
<dbReference type="PANTHER" id="PTHR10906">
    <property type="entry name" value="SECY/SEC61-ALPHA FAMILY MEMBER"/>
    <property type="match status" value="1"/>
</dbReference>
<gene>
    <name evidence="10" type="primary">secY</name>
    <name evidence="14" type="ORF">A3H61_00615</name>
</gene>
<keyword evidence="8 10" id="KW-0472">Membrane</keyword>
<feature type="transmembrane region" description="Helical" evidence="10">
    <location>
        <begin position="371"/>
        <end position="389"/>
    </location>
</feature>
<keyword evidence="7 10" id="KW-0811">Translocation</keyword>